<proteinExistence type="predicted"/>
<feature type="region of interest" description="Disordered" evidence="1">
    <location>
        <begin position="13"/>
        <end position="33"/>
    </location>
</feature>
<accession>A0ABP1PX03</accession>
<keyword evidence="3" id="KW-1185">Reference proteome</keyword>
<evidence type="ECO:0000313" key="2">
    <source>
        <dbReference type="EMBL" id="CAL8080659.1"/>
    </source>
</evidence>
<name>A0ABP1PX03_9HEXA</name>
<feature type="compositionally biased region" description="Polar residues" evidence="1">
    <location>
        <begin position="21"/>
        <end position="33"/>
    </location>
</feature>
<protein>
    <submittedName>
        <fullName evidence="2">Uncharacterized protein</fullName>
    </submittedName>
</protein>
<sequence length="60" mass="6689">TCSVSSCSFCPQRESLPHPHYTTTRRVPEQNSKPQIESHALEMNQDMIISTQQNGTGDQG</sequence>
<dbReference type="Proteomes" id="UP001642540">
    <property type="component" value="Unassembled WGS sequence"/>
</dbReference>
<feature type="non-terminal residue" evidence="2">
    <location>
        <position position="1"/>
    </location>
</feature>
<gene>
    <name evidence="2" type="ORF">ODALV1_LOCUS4702</name>
</gene>
<evidence type="ECO:0000256" key="1">
    <source>
        <dbReference type="SAM" id="MobiDB-lite"/>
    </source>
</evidence>
<reference evidence="2 3" key="1">
    <citation type="submission" date="2024-08" db="EMBL/GenBank/DDBJ databases">
        <authorList>
            <person name="Cucini C."/>
            <person name="Frati F."/>
        </authorList>
    </citation>
    <scope>NUCLEOTIDE SEQUENCE [LARGE SCALE GENOMIC DNA]</scope>
</reference>
<dbReference type="EMBL" id="CAXLJM020000014">
    <property type="protein sequence ID" value="CAL8080659.1"/>
    <property type="molecule type" value="Genomic_DNA"/>
</dbReference>
<evidence type="ECO:0000313" key="3">
    <source>
        <dbReference type="Proteomes" id="UP001642540"/>
    </source>
</evidence>
<organism evidence="2 3">
    <name type="scientific">Orchesella dallaii</name>
    <dbReference type="NCBI Taxonomy" id="48710"/>
    <lineage>
        <taxon>Eukaryota</taxon>
        <taxon>Metazoa</taxon>
        <taxon>Ecdysozoa</taxon>
        <taxon>Arthropoda</taxon>
        <taxon>Hexapoda</taxon>
        <taxon>Collembola</taxon>
        <taxon>Entomobryomorpha</taxon>
        <taxon>Entomobryoidea</taxon>
        <taxon>Orchesellidae</taxon>
        <taxon>Orchesellinae</taxon>
        <taxon>Orchesella</taxon>
    </lineage>
</organism>
<comment type="caution">
    <text evidence="2">The sequence shown here is derived from an EMBL/GenBank/DDBJ whole genome shotgun (WGS) entry which is preliminary data.</text>
</comment>